<dbReference type="GO" id="GO:0000287">
    <property type="term" value="F:magnesium ion binding"/>
    <property type="evidence" value="ECO:0007669"/>
    <property type="project" value="UniProtKB-UniRule"/>
</dbReference>
<comment type="cofactor">
    <cofactor evidence="1 10">
        <name>Mg(2+)</name>
        <dbReference type="ChEBI" id="CHEBI:18420"/>
    </cofactor>
</comment>
<evidence type="ECO:0000256" key="9">
    <source>
        <dbReference type="ARBA" id="ARBA00048995"/>
    </source>
</evidence>
<dbReference type="InterPro" id="IPR018129">
    <property type="entry name" value="PEP_COase_Lys_AS"/>
</dbReference>
<keyword evidence="6 10" id="KW-0460">Magnesium</keyword>
<dbReference type="PANTHER" id="PTHR30523">
    <property type="entry name" value="PHOSPHOENOLPYRUVATE CARBOXYLASE"/>
    <property type="match status" value="1"/>
</dbReference>
<comment type="caution">
    <text evidence="13">The sequence shown here is derived from an EMBL/GenBank/DDBJ whole genome shotgun (WGS) entry which is preliminary data.</text>
</comment>
<evidence type="ECO:0000256" key="11">
    <source>
        <dbReference type="PROSITE-ProRule" id="PRU10111"/>
    </source>
</evidence>
<feature type="active site" evidence="10 11">
    <location>
        <position position="149"/>
    </location>
</feature>
<evidence type="ECO:0000256" key="4">
    <source>
        <dbReference type="ARBA" id="ARBA00012305"/>
    </source>
</evidence>
<evidence type="ECO:0000256" key="10">
    <source>
        <dbReference type="HAMAP-Rule" id="MF_00595"/>
    </source>
</evidence>
<comment type="subunit">
    <text evidence="10">Homotetramer.</text>
</comment>
<dbReference type="GO" id="GO:0005829">
    <property type="term" value="C:cytosol"/>
    <property type="evidence" value="ECO:0007669"/>
    <property type="project" value="TreeGrafter"/>
</dbReference>
<dbReference type="GO" id="GO:0006107">
    <property type="term" value="P:oxaloacetate metabolic process"/>
    <property type="evidence" value="ECO:0007669"/>
    <property type="project" value="UniProtKB-UniRule"/>
</dbReference>
<dbReference type="InterPro" id="IPR015813">
    <property type="entry name" value="Pyrv/PenolPyrv_kinase-like_dom"/>
</dbReference>
<dbReference type="AlphaFoldDB" id="A0A495WHG4"/>
<dbReference type="Gene3D" id="1.20.1440.90">
    <property type="entry name" value="Phosphoenolpyruvate/pyruvate domain"/>
    <property type="match status" value="1"/>
</dbReference>
<dbReference type="PANTHER" id="PTHR30523:SF6">
    <property type="entry name" value="PHOSPHOENOLPYRUVATE CARBOXYLASE"/>
    <property type="match status" value="1"/>
</dbReference>
<gene>
    <name evidence="10" type="primary">ppc</name>
    <name evidence="13" type="ORF">DFR40_0809</name>
</gene>
<dbReference type="InterPro" id="IPR033129">
    <property type="entry name" value="PEPCASE_His_AS"/>
</dbReference>
<evidence type="ECO:0000256" key="8">
    <source>
        <dbReference type="ARBA" id="ARBA00023300"/>
    </source>
</evidence>
<evidence type="ECO:0000313" key="13">
    <source>
        <dbReference type="EMBL" id="RKT60667.1"/>
    </source>
</evidence>
<accession>A0A495WHG4</accession>
<protein>
    <recommendedName>
        <fullName evidence="5 10">Phosphoenolpyruvate carboxylase</fullName>
        <shortName evidence="10">PEPC</shortName>
        <shortName evidence="10">PEPCase</shortName>
        <ecNumber evidence="4 10">4.1.1.31</ecNumber>
    </recommendedName>
</protein>
<dbReference type="RefSeq" id="WP_245985594.1">
    <property type="nucleotide sequence ID" value="NZ_JAANMQ010000001.1"/>
</dbReference>
<evidence type="ECO:0000256" key="7">
    <source>
        <dbReference type="ARBA" id="ARBA00023239"/>
    </source>
</evidence>
<evidence type="ECO:0000256" key="12">
    <source>
        <dbReference type="PROSITE-ProRule" id="PRU10112"/>
    </source>
</evidence>
<proteinExistence type="inferred from homology"/>
<dbReference type="Pfam" id="PF00311">
    <property type="entry name" value="PEPcase"/>
    <property type="match status" value="1"/>
</dbReference>
<dbReference type="GO" id="GO:0015977">
    <property type="term" value="P:carbon fixation"/>
    <property type="evidence" value="ECO:0007669"/>
    <property type="project" value="UniProtKB-UniRule"/>
</dbReference>
<dbReference type="EMBL" id="RBXP01000011">
    <property type="protein sequence ID" value="RKT60667.1"/>
    <property type="molecule type" value="Genomic_DNA"/>
</dbReference>
<evidence type="ECO:0000256" key="1">
    <source>
        <dbReference type="ARBA" id="ARBA00001946"/>
    </source>
</evidence>
<evidence type="ECO:0000256" key="2">
    <source>
        <dbReference type="ARBA" id="ARBA00003670"/>
    </source>
</evidence>
<dbReference type="HAMAP" id="MF_00595">
    <property type="entry name" value="PEPcase_type1"/>
    <property type="match status" value="1"/>
</dbReference>
<feature type="active site" evidence="10 12">
    <location>
        <position position="582"/>
    </location>
</feature>
<comment type="similarity">
    <text evidence="3 10">Belongs to the PEPCase type 1 family.</text>
</comment>
<dbReference type="GO" id="GO:0006099">
    <property type="term" value="P:tricarboxylic acid cycle"/>
    <property type="evidence" value="ECO:0007669"/>
    <property type="project" value="InterPro"/>
</dbReference>
<dbReference type="PRINTS" id="PR00150">
    <property type="entry name" value="PEPCARBXLASE"/>
</dbReference>
<dbReference type="InterPro" id="IPR022805">
    <property type="entry name" value="PEP_COase_bac/pln-type"/>
</dbReference>
<dbReference type="SUPFAM" id="SSF51621">
    <property type="entry name" value="Phosphoenolpyruvate/pyruvate domain"/>
    <property type="match status" value="1"/>
</dbReference>
<dbReference type="GO" id="GO:0008964">
    <property type="term" value="F:phosphoenolpyruvate carboxylase activity"/>
    <property type="evidence" value="ECO:0007669"/>
    <property type="project" value="UniProtKB-UniRule"/>
</dbReference>
<dbReference type="EC" id="4.1.1.31" evidence="4 10"/>
<keyword evidence="13" id="KW-0670">Pyruvate</keyword>
<name>A0A495WHG4_9RHOO</name>
<evidence type="ECO:0000256" key="5">
    <source>
        <dbReference type="ARBA" id="ARBA00022419"/>
    </source>
</evidence>
<dbReference type="Proteomes" id="UP000270626">
    <property type="component" value="Unassembled WGS sequence"/>
</dbReference>
<dbReference type="PROSITE" id="PS00393">
    <property type="entry name" value="PEPCASE_2"/>
    <property type="match status" value="1"/>
</dbReference>
<keyword evidence="7 10" id="KW-0456">Lyase</keyword>
<evidence type="ECO:0000256" key="3">
    <source>
        <dbReference type="ARBA" id="ARBA00008346"/>
    </source>
</evidence>
<evidence type="ECO:0000313" key="14">
    <source>
        <dbReference type="Proteomes" id="UP000270626"/>
    </source>
</evidence>
<keyword evidence="8 10" id="KW-0120">Carbon dioxide fixation</keyword>
<keyword evidence="14" id="KW-1185">Reference proteome</keyword>
<evidence type="ECO:0000256" key="6">
    <source>
        <dbReference type="ARBA" id="ARBA00022842"/>
    </source>
</evidence>
<organism evidence="13 14">
    <name type="scientific">Azonexus fungiphilus</name>
    <dbReference type="NCBI Taxonomy" id="146940"/>
    <lineage>
        <taxon>Bacteria</taxon>
        <taxon>Pseudomonadati</taxon>
        <taxon>Pseudomonadota</taxon>
        <taxon>Betaproteobacteria</taxon>
        <taxon>Rhodocyclales</taxon>
        <taxon>Azonexaceae</taxon>
        <taxon>Azonexus</taxon>
    </lineage>
</organism>
<sequence length="920" mass="102585">MTDSMPDSHKDEPLRHDIRLLGRLLGDTVRDQEGDAVYAIVEEVRQTAVRFARDGDPASRDQLAALLDPLPRDTTQAVVRAFSYFLQLANIAEDEHHIRRRRAHDLAGSPPREGSLVFALDALSTAKVSPEALADFFAHALVAPVLTAHPTEVQRQSLIRNHREIARLLDRRERQQLTPEEAADNELALANAILTLWQSRMLRPVRLKVIDEVKNGISYFQETFFSELPRLYIQATEQLQKRYPQQRWALPPFFRVGSWIGGDRDGNPFVTAEILNEALRLQSAATLNHYLDEVHELGAELPLSDLLVKVTPELRQLADVSPDQSPQRIDEPYRRALSGIYARLAATARALDHVDPVRHEIGHAEPYATPAELRGELKVLASSLKLNGSARLAGGRLRRLLRAVQVFGFHLAPIDLRQNSEVHARSVAALLAAAGRCGDYEALPENERIALLTAEIASPRPLYSPWLDYDEETRGELAIFFAARELRAKYGEAALPNCIISKTDGVSDLLELALLLKEAGLLRPGAEPRLDVNIIPLFETIEDLQKSAAIMDQLFAIPGYRQLVAGRGDEHEVMLGYSDSNKDGGFLTSGWELYKAEILLADTFARHGVRLRLFHGRGGSVGRGGGPSYHAILAQPAGAVSGQIRLTEQGEVISTKYGTPDTGRRNLEVLLAATLEASLTDHENRVEPAGQFHGVMDQLSLRAFNAYRGLVYETPGFTTYFRQSTVVSEIASLNIGSRPASRKASERIEDLRAIPWVFSWAQCRLMLPGWYGFGSAVDGWLAENPDGLATLRRMLKSWPFFQSLLSNMDMVLAKTDLAIASRYAELVADSELRERIFSRIVGEWQLTRRHLLAILERDDFLADNPMLKRSLQLRAPYMDPLNHLQVELLKRHRAGDTDERVARGIHITINGIAAGLRNSG</sequence>
<dbReference type="InterPro" id="IPR021135">
    <property type="entry name" value="PEP_COase"/>
</dbReference>
<reference evidence="13 14" key="1">
    <citation type="submission" date="2018-10" db="EMBL/GenBank/DDBJ databases">
        <title>Genomic Encyclopedia of Type Strains, Phase IV (KMG-IV): sequencing the most valuable type-strain genomes for metagenomic binning, comparative biology and taxonomic classification.</title>
        <authorList>
            <person name="Goeker M."/>
        </authorList>
    </citation>
    <scope>NUCLEOTIDE SEQUENCE [LARGE SCALE GENOMIC DNA]</scope>
    <source>
        <strain evidence="13 14">DSM 23841</strain>
    </source>
</reference>
<dbReference type="PROSITE" id="PS00781">
    <property type="entry name" value="PEPCASE_1"/>
    <property type="match status" value="1"/>
</dbReference>
<dbReference type="NCBIfam" id="NF000584">
    <property type="entry name" value="PRK00009.1"/>
    <property type="match status" value="1"/>
</dbReference>
<comment type="catalytic activity">
    <reaction evidence="9 10">
        <text>oxaloacetate + phosphate = phosphoenolpyruvate + hydrogencarbonate</text>
        <dbReference type="Rhea" id="RHEA:28370"/>
        <dbReference type="ChEBI" id="CHEBI:16452"/>
        <dbReference type="ChEBI" id="CHEBI:17544"/>
        <dbReference type="ChEBI" id="CHEBI:43474"/>
        <dbReference type="ChEBI" id="CHEBI:58702"/>
        <dbReference type="EC" id="4.1.1.31"/>
    </reaction>
</comment>
<comment type="function">
    <text evidence="2 10">Forms oxaloacetate, a four-carbon dicarboxylic acid source for the tricarboxylic acid cycle.</text>
</comment>